<sequence>MFVFCLWPHKCFSAGSSSSVFAGYIIEFMLEDLEAVPADMFPGWSCTSFPARQDCIKMEMQKPHSSKVKFISKCSYSRLNVVITSRKMDLKLPQTLISTSSLVCQRDVVMY</sequence>
<accession>A0ABQ5AYS7</accession>
<evidence type="ECO:0000313" key="1">
    <source>
        <dbReference type="EMBL" id="GJT06269.1"/>
    </source>
</evidence>
<evidence type="ECO:0000313" key="2">
    <source>
        <dbReference type="Proteomes" id="UP001151760"/>
    </source>
</evidence>
<reference evidence="1" key="1">
    <citation type="journal article" date="2022" name="Int. J. Mol. Sci.">
        <title>Draft Genome of Tanacetum Coccineum: Genomic Comparison of Closely Related Tanacetum-Family Plants.</title>
        <authorList>
            <person name="Yamashiro T."/>
            <person name="Shiraishi A."/>
            <person name="Nakayama K."/>
            <person name="Satake H."/>
        </authorList>
    </citation>
    <scope>NUCLEOTIDE SEQUENCE</scope>
</reference>
<reference evidence="1" key="2">
    <citation type="submission" date="2022-01" db="EMBL/GenBank/DDBJ databases">
        <authorList>
            <person name="Yamashiro T."/>
            <person name="Shiraishi A."/>
            <person name="Satake H."/>
            <person name="Nakayama K."/>
        </authorList>
    </citation>
    <scope>NUCLEOTIDE SEQUENCE</scope>
</reference>
<name>A0ABQ5AYS7_9ASTR</name>
<dbReference type="EMBL" id="BQNB010012654">
    <property type="protein sequence ID" value="GJT06269.1"/>
    <property type="molecule type" value="Genomic_DNA"/>
</dbReference>
<keyword evidence="2" id="KW-1185">Reference proteome</keyword>
<organism evidence="1 2">
    <name type="scientific">Tanacetum coccineum</name>
    <dbReference type="NCBI Taxonomy" id="301880"/>
    <lineage>
        <taxon>Eukaryota</taxon>
        <taxon>Viridiplantae</taxon>
        <taxon>Streptophyta</taxon>
        <taxon>Embryophyta</taxon>
        <taxon>Tracheophyta</taxon>
        <taxon>Spermatophyta</taxon>
        <taxon>Magnoliopsida</taxon>
        <taxon>eudicotyledons</taxon>
        <taxon>Gunneridae</taxon>
        <taxon>Pentapetalae</taxon>
        <taxon>asterids</taxon>
        <taxon>campanulids</taxon>
        <taxon>Asterales</taxon>
        <taxon>Asteraceae</taxon>
        <taxon>Asteroideae</taxon>
        <taxon>Anthemideae</taxon>
        <taxon>Anthemidinae</taxon>
        <taxon>Tanacetum</taxon>
    </lineage>
</organism>
<dbReference type="Proteomes" id="UP001151760">
    <property type="component" value="Unassembled WGS sequence"/>
</dbReference>
<gene>
    <name evidence="1" type="ORF">Tco_0840731</name>
</gene>
<proteinExistence type="predicted"/>
<protein>
    <recommendedName>
        <fullName evidence="3">Secreted protein</fullName>
    </recommendedName>
</protein>
<comment type="caution">
    <text evidence="1">The sequence shown here is derived from an EMBL/GenBank/DDBJ whole genome shotgun (WGS) entry which is preliminary data.</text>
</comment>
<evidence type="ECO:0008006" key="3">
    <source>
        <dbReference type="Google" id="ProtNLM"/>
    </source>
</evidence>